<evidence type="ECO:0000313" key="2">
    <source>
        <dbReference type="Proteomes" id="UP000215767"/>
    </source>
</evidence>
<dbReference type="AlphaFoldDB" id="A0A261V167"/>
<organism evidence="1 2">
    <name type="scientific">Bordetella genomosp. 11</name>
    <dbReference type="NCBI Taxonomy" id="1416808"/>
    <lineage>
        <taxon>Bacteria</taxon>
        <taxon>Pseudomonadati</taxon>
        <taxon>Pseudomonadota</taxon>
        <taxon>Betaproteobacteria</taxon>
        <taxon>Burkholderiales</taxon>
        <taxon>Alcaligenaceae</taxon>
        <taxon>Bordetella</taxon>
    </lineage>
</organism>
<dbReference type="InterPro" id="IPR037914">
    <property type="entry name" value="SpoVT-AbrB_sf"/>
</dbReference>
<dbReference type="SUPFAM" id="SSF89447">
    <property type="entry name" value="AbrB/MazE/MraZ-like"/>
    <property type="match status" value="1"/>
</dbReference>
<dbReference type="EMBL" id="NEVS01000001">
    <property type="protein sequence ID" value="OZI66903.1"/>
    <property type="molecule type" value="Genomic_DNA"/>
</dbReference>
<gene>
    <name evidence="1" type="ORF">CAL28_04080</name>
</gene>
<keyword evidence="2" id="KW-1185">Reference proteome</keyword>
<reference evidence="2" key="1">
    <citation type="submission" date="2017-05" db="EMBL/GenBank/DDBJ databases">
        <title>Complete and WGS of Bordetella genogroups.</title>
        <authorList>
            <person name="Spilker T."/>
            <person name="Lipuma J."/>
        </authorList>
    </citation>
    <scope>NUCLEOTIDE SEQUENCE [LARGE SCALE GENOMIC DNA]</scope>
    <source>
        <strain evidence="2">AU8856</strain>
    </source>
</reference>
<evidence type="ECO:0008006" key="3">
    <source>
        <dbReference type="Google" id="ProtNLM"/>
    </source>
</evidence>
<sequence length="90" mass="9963">MSETLEHVITRLTLRKIGNSQGVLFPKSLLEGLDFSQGIEVEKIAGELRLRPATEDDDPFGFGAAIRKQIETDTLDPLLIPDVLPEDGKF</sequence>
<dbReference type="Proteomes" id="UP000215767">
    <property type="component" value="Unassembled WGS sequence"/>
</dbReference>
<dbReference type="OrthoDB" id="9795766at2"/>
<evidence type="ECO:0000313" key="1">
    <source>
        <dbReference type="EMBL" id="OZI66903.1"/>
    </source>
</evidence>
<protein>
    <recommendedName>
        <fullName evidence="3">SpoVT-AbrB domain-containing protein</fullName>
    </recommendedName>
</protein>
<proteinExistence type="predicted"/>
<name>A0A261V167_9BORD</name>
<comment type="caution">
    <text evidence="1">The sequence shown here is derived from an EMBL/GenBank/DDBJ whole genome shotgun (WGS) entry which is preliminary data.</text>
</comment>
<dbReference type="RefSeq" id="WP_094840100.1">
    <property type="nucleotide sequence ID" value="NZ_NEVS01000001.1"/>
</dbReference>
<dbReference type="Gene3D" id="2.10.260.10">
    <property type="match status" value="1"/>
</dbReference>
<accession>A0A261V167</accession>